<dbReference type="Gene3D" id="1.10.287.860">
    <property type="entry name" value="Nucleotidyltransferase"/>
    <property type="match status" value="1"/>
</dbReference>
<feature type="domain" description="RelA/SpoT" evidence="8">
    <location>
        <begin position="44"/>
        <end position="165"/>
    </location>
</feature>
<comment type="pathway">
    <text evidence="1">Purine metabolism; ppGpp biosynthesis; ppGpp from GTP: step 1/2.</text>
</comment>
<evidence type="ECO:0000259" key="8">
    <source>
        <dbReference type="SMART" id="SM00954"/>
    </source>
</evidence>
<keyword evidence="5" id="KW-0547">Nucleotide-binding</keyword>
<comment type="subunit">
    <text evidence="3">Homotetramer.</text>
</comment>
<dbReference type="SMART" id="SM00954">
    <property type="entry name" value="RelA_SpoT"/>
    <property type="match status" value="1"/>
</dbReference>
<evidence type="ECO:0000256" key="1">
    <source>
        <dbReference type="ARBA" id="ARBA00004976"/>
    </source>
</evidence>
<dbReference type="FunFam" id="3.30.460.10:FF:000012">
    <property type="entry name" value="GTP pyrophosphokinase YjbM"/>
    <property type="match status" value="1"/>
</dbReference>
<protein>
    <submittedName>
        <fullName evidence="9">GTP pyrophosphokinase</fullName>
    </submittedName>
</protein>
<gene>
    <name evidence="9" type="ORF">WR164_10120</name>
</gene>
<evidence type="ECO:0000313" key="9">
    <source>
        <dbReference type="EMBL" id="GLB47033.1"/>
    </source>
</evidence>
<keyword evidence="4" id="KW-0808">Transferase</keyword>
<dbReference type="Proteomes" id="UP001144204">
    <property type="component" value="Unassembled WGS sequence"/>
</dbReference>
<keyword evidence="6" id="KW-0418">Kinase</keyword>
<evidence type="ECO:0000256" key="7">
    <source>
        <dbReference type="ARBA" id="ARBA00022840"/>
    </source>
</evidence>
<dbReference type="RefSeq" id="WP_286136491.1">
    <property type="nucleotide sequence ID" value="NZ_BRPL01000002.1"/>
</dbReference>
<dbReference type="InterPro" id="IPR052366">
    <property type="entry name" value="GTP_Pyrophosphokinase"/>
</dbReference>
<comment type="caution">
    <text evidence="9">The sequence shown here is derived from an EMBL/GenBank/DDBJ whole genome shotgun (WGS) entry which is preliminary data.</text>
</comment>
<comment type="similarity">
    <text evidence="2">Belongs to the RelA/SpoT family.</text>
</comment>
<dbReference type="AlphaFoldDB" id="A0A9W6ET56"/>
<dbReference type="EMBL" id="BRPL01000002">
    <property type="protein sequence ID" value="GLB47033.1"/>
    <property type="molecule type" value="Genomic_DNA"/>
</dbReference>
<keyword evidence="10" id="KW-1185">Reference proteome</keyword>
<dbReference type="Pfam" id="PF04607">
    <property type="entry name" value="RelA_SpoT"/>
    <property type="match status" value="1"/>
</dbReference>
<dbReference type="CDD" id="cd05399">
    <property type="entry name" value="NT_Rel-Spo_like"/>
    <property type="match status" value="1"/>
</dbReference>
<evidence type="ECO:0000256" key="6">
    <source>
        <dbReference type="ARBA" id="ARBA00022777"/>
    </source>
</evidence>
<dbReference type="InterPro" id="IPR007685">
    <property type="entry name" value="RelA_SpoT"/>
</dbReference>
<evidence type="ECO:0000256" key="2">
    <source>
        <dbReference type="ARBA" id="ARBA00007476"/>
    </source>
</evidence>
<accession>A0A9W6ET56</accession>
<reference evidence="9" key="2">
    <citation type="journal article" date="2023" name="PLoS ONE">
        <title>Philodulcilactobacillus myokoensis gen. nov., sp. nov., a fructophilic, acidophilic, and agar-phobic lactic acid bacterium isolated from fermented vegetable extracts.</title>
        <authorList>
            <person name="Kouya T."/>
            <person name="Ishiyama Y."/>
            <person name="Ohashi S."/>
            <person name="Kumakubo R."/>
            <person name="Yamazaki T."/>
            <person name="Otaki T."/>
        </authorList>
    </citation>
    <scope>NUCLEOTIDE SEQUENCE</scope>
    <source>
        <strain evidence="9">WR16-4</strain>
    </source>
</reference>
<dbReference type="GO" id="GO:0005524">
    <property type="term" value="F:ATP binding"/>
    <property type="evidence" value="ECO:0007669"/>
    <property type="project" value="UniProtKB-KW"/>
</dbReference>
<dbReference type="SUPFAM" id="SSF81301">
    <property type="entry name" value="Nucleotidyltransferase"/>
    <property type="match status" value="1"/>
</dbReference>
<dbReference type="PANTHER" id="PTHR47837:SF1">
    <property type="entry name" value="GTP PYROPHOSPHOKINASE YJBM"/>
    <property type="match status" value="1"/>
</dbReference>
<dbReference type="Gene3D" id="3.30.460.10">
    <property type="entry name" value="Beta Polymerase, domain 2"/>
    <property type="match status" value="1"/>
</dbReference>
<dbReference type="InterPro" id="IPR043519">
    <property type="entry name" value="NT_sf"/>
</dbReference>
<evidence type="ECO:0000256" key="4">
    <source>
        <dbReference type="ARBA" id="ARBA00022679"/>
    </source>
</evidence>
<dbReference type="GO" id="GO:0016301">
    <property type="term" value="F:kinase activity"/>
    <property type="evidence" value="ECO:0007669"/>
    <property type="project" value="UniProtKB-KW"/>
</dbReference>
<keyword evidence="7" id="KW-0067">ATP-binding</keyword>
<sequence>MERNWKSFLQPYQQAVNELKIKLRGIRSQYLNLQQQSPIEFVIGRVKTIPSIKEKMKRRYISDDRLSQDMEDIAGLRIICPFIEDIYKVVNILRKRDDLEAVEERDYVKNNKTSGYRSYHMIFHYSVPMITGQKKILVEIQIRTLAMNFWATVEHSLHYKYDGIFPDYLEKKLQKSADLAYQLDQNMSNIRAKLRQTKQPQNKSIDN</sequence>
<dbReference type="GO" id="GO:0015969">
    <property type="term" value="P:guanosine tetraphosphate metabolic process"/>
    <property type="evidence" value="ECO:0007669"/>
    <property type="project" value="InterPro"/>
</dbReference>
<proteinExistence type="inferred from homology"/>
<name>A0A9W6ET56_9LACO</name>
<reference evidence="9" key="1">
    <citation type="submission" date="2022-07" db="EMBL/GenBank/DDBJ databases">
        <authorList>
            <person name="Kouya T."/>
            <person name="Ishiyama Y."/>
        </authorList>
    </citation>
    <scope>NUCLEOTIDE SEQUENCE</scope>
    <source>
        <strain evidence="9">WR16-4</strain>
    </source>
</reference>
<evidence type="ECO:0000256" key="3">
    <source>
        <dbReference type="ARBA" id="ARBA00011881"/>
    </source>
</evidence>
<organism evidence="9 10">
    <name type="scientific">Philodulcilactobacillus myokoensis</name>
    <dbReference type="NCBI Taxonomy" id="2929573"/>
    <lineage>
        <taxon>Bacteria</taxon>
        <taxon>Bacillati</taxon>
        <taxon>Bacillota</taxon>
        <taxon>Bacilli</taxon>
        <taxon>Lactobacillales</taxon>
        <taxon>Lactobacillaceae</taxon>
        <taxon>Philodulcilactobacillus</taxon>
    </lineage>
</organism>
<evidence type="ECO:0000256" key="5">
    <source>
        <dbReference type="ARBA" id="ARBA00022741"/>
    </source>
</evidence>
<evidence type="ECO:0000313" key="10">
    <source>
        <dbReference type="Proteomes" id="UP001144204"/>
    </source>
</evidence>
<dbReference type="PANTHER" id="PTHR47837">
    <property type="entry name" value="GTP PYROPHOSPHOKINASE YJBM"/>
    <property type="match status" value="1"/>
</dbReference>